<dbReference type="InterPro" id="IPR010432">
    <property type="entry name" value="RDD"/>
</dbReference>
<evidence type="ECO:0000256" key="5">
    <source>
        <dbReference type="ARBA" id="ARBA00023136"/>
    </source>
</evidence>
<evidence type="ECO:0000259" key="7">
    <source>
        <dbReference type="Pfam" id="PF06271"/>
    </source>
</evidence>
<keyword evidence="5 6" id="KW-0472">Membrane</keyword>
<accession>A0ABN1JCB4</accession>
<keyword evidence="2" id="KW-1003">Cell membrane</keyword>
<evidence type="ECO:0000313" key="8">
    <source>
        <dbReference type="EMBL" id="GAA0735812.1"/>
    </source>
</evidence>
<dbReference type="InterPro" id="IPR051791">
    <property type="entry name" value="Pra-immunoreactive"/>
</dbReference>
<dbReference type="Pfam" id="PF06271">
    <property type="entry name" value="RDD"/>
    <property type="match status" value="1"/>
</dbReference>
<proteinExistence type="predicted"/>
<keyword evidence="4 6" id="KW-1133">Transmembrane helix</keyword>
<dbReference type="RefSeq" id="WP_343795084.1">
    <property type="nucleotide sequence ID" value="NZ_BAAAGF010000001.1"/>
</dbReference>
<protein>
    <recommendedName>
        <fullName evidence="7">RDD domain-containing protein</fullName>
    </recommendedName>
</protein>
<dbReference type="EMBL" id="BAAAGF010000001">
    <property type="protein sequence ID" value="GAA0735812.1"/>
    <property type="molecule type" value="Genomic_DNA"/>
</dbReference>
<evidence type="ECO:0000256" key="4">
    <source>
        <dbReference type="ARBA" id="ARBA00022989"/>
    </source>
</evidence>
<evidence type="ECO:0000256" key="2">
    <source>
        <dbReference type="ARBA" id="ARBA00022475"/>
    </source>
</evidence>
<sequence>MEVTEDLLASKGKRFVNHLIDLVPQYAVIYGLSYGFYYLGEFTGNYALSDWFNGMSTVMDYVFTYLLLLIYYTLMEGYTERTLGKYVTRTKVIKIDAEPITLKDAFIRSLCRLIPFDMLSFLGTNGKGWHDSISKTYVVDIDKFETKKQTEINLEAIGNTLIE</sequence>
<dbReference type="PANTHER" id="PTHR36115:SF4">
    <property type="entry name" value="MEMBRANE PROTEIN"/>
    <property type="match status" value="1"/>
</dbReference>
<comment type="caution">
    <text evidence="8">The sequence shown here is derived from an EMBL/GenBank/DDBJ whole genome shotgun (WGS) entry which is preliminary data.</text>
</comment>
<name>A0ABN1JCB4_9FLAO</name>
<keyword evidence="9" id="KW-1185">Reference proteome</keyword>
<organism evidence="8 9">
    <name type="scientific">Gaetbulibacter jejuensis</name>
    <dbReference type="NCBI Taxonomy" id="584607"/>
    <lineage>
        <taxon>Bacteria</taxon>
        <taxon>Pseudomonadati</taxon>
        <taxon>Bacteroidota</taxon>
        <taxon>Flavobacteriia</taxon>
        <taxon>Flavobacteriales</taxon>
        <taxon>Flavobacteriaceae</taxon>
        <taxon>Gaetbulibacter</taxon>
    </lineage>
</organism>
<evidence type="ECO:0000256" key="6">
    <source>
        <dbReference type="SAM" id="Phobius"/>
    </source>
</evidence>
<evidence type="ECO:0000256" key="3">
    <source>
        <dbReference type="ARBA" id="ARBA00022692"/>
    </source>
</evidence>
<comment type="subcellular location">
    <subcellularLocation>
        <location evidence="1">Cell membrane</location>
        <topology evidence="1">Multi-pass membrane protein</topology>
    </subcellularLocation>
</comment>
<feature type="transmembrane region" description="Helical" evidence="6">
    <location>
        <begin position="19"/>
        <end position="39"/>
    </location>
</feature>
<dbReference type="PANTHER" id="PTHR36115">
    <property type="entry name" value="PROLINE-RICH ANTIGEN HOMOLOG-RELATED"/>
    <property type="match status" value="1"/>
</dbReference>
<gene>
    <name evidence="8" type="ORF">GCM10009431_01050</name>
</gene>
<evidence type="ECO:0000313" key="9">
    <source>
        <dbReference type="Proteomes" id="UP001500736"/>
    </source>
</evidence>
<reference evidence="8 9" key="1">
    <citation type="journal article" date="2019" name="Int. J. Syst. Evol. Microbiol.">
        <title>The Global Catalogue of Microorganisms (GCM) 10K type strain sequencing project: providing services to taxonomists for standard genome sequencing and annotation.</title>
        <authorList>
            <consortium name="The Broad Institute Genomics Platform"/>
            <consortium name="The Broad Institute Genome Sequencing Center for Infectious Disease"/>
            <person name="Wu L."/>
            <person name="Ma J."/>
        </authorList>
    </citation>
    <scope>NUCLEOTIDE SEQUENCE [LARGE SCALE GENOMIC DNA]</scope>
    <source>
        <strain evidence="8 9">JCM 15976</strain>
    </source>
</reference>
<keyword evidence="3 6" id="KW-0812">Transmembrane</keyword>
<feature type="transmembrane region" description="Helical" evidence="6">
    <location>
        <begin position="51"/>
        <end position="74"/>
    </location>
</feature>
<feature type="domain" description="RDD" evidence="7">
    <location>
        <begin position="9"/>
        <end position="122"/>
    </location>
</feature>
<evidence type="ECO:0000256" key="1">
    <source>
        <dbReference type="ARBA" id="ARBA00004651"/>
    </source>
</evidence>
<dbReference type="Proteomes" id="UP001500736">
    <property type="component" value="Unassembled WGS sequence"/>
</dbReference>